<evidence type="ECO:0000256" key="5">
    <source>
        <dbReference type="ARBA" id="ARBA00023242"/>
    </source>
</evidence>
<dbReference type="Proteomes" id="UP001187471">
    <property type="component" value="Unassembled WGS sequence"/>
</dbReference>
<sequence>MDGSQSPRSDSNVSEAKPEAQASKKRKLTQKTVVTVKIEENEGKQKGEGPPSDCWSWRKYGQKPIKGSPYPRGYYRCSTSKGCLAKKQVERCKTDASVLIITYTSSHNHPDPDLSTTNLTKKEPSKEPQTQLTQDQQPIAAEQEQVQEEVQGQQQEAEDAMENSFHYSQSPFNSSQDIIINQEENPFTENLENILFDEEPLSYPHLMTFSAPKSEEYDFYDELGELPTSSSFTSVMRGNFFEDRILVHLS</sequence>
<evidence type="ECO:0000313" key="8">
    <source>
        <dbReference type="EMBL" id="KAK2968341.1"/>
    </source>
</evidence>
<feature type="compositionally biased region" description="Polar residues" evidence="6">
    <location>
        <begin position="1"/>
        <end position="14"/>
    </location>
</feature>
<evidence type="ECO:0000256" key="1">
    <source>
        <dbReference type="ARBA" id="ARBA00004123"/>
    </source>
</evidence>
<keyword evidence="3" id="KW-0238">DNA-binding</keyword>
<keyword evidence="2" id="KW-0805">Transcription regulation</keyword>
<proteinExistence type="predicted"/>
<feature type="compositionally biased region" description="Low complexity" evidence="6">
    <location>
        <begin position="136"/>
        <end position="155"/>
    </location>
</feature>
<dbReference type="PANTHER" id="PTHR32096:SF18">
    <property type="entry name" value="DISEASE RESISTANCE PROTEIN RRS1B-RELATED"/>
    <property type="match status" value="1"/>
</dbReference>
<keyword evidence="9" id="KW-1185">Reference proteome</keyword>
<dbReference type="GO" id="GO:0003700">
    <property type="term" value="F:DNA-binding transcription factor activity"/>
    <property type="evidence" value="ECO:0007669"/>
    <property type="project" value="InterPro"/>
</dbReference>
<feature type="region of interest" description="Disordered" evidence="6">
    <location>
        <begin position="1"/>
        <end position="71"/>
    </location>
</feature>
<evidence type="ECO:0000313" key="9">
    <source>
        <dbReference type="Proteomes" id="UP001187471"/>
    </source>
</evidence>
<dbReference type="GO" id="GO:0005634">
    <property type="term" value="C:nucleus"/>
    <property type="evidence" value="ECO:0007669"/>
    <property type="project" value="UniProtKB-SubCell"/>
</dbReference>
<reference evidence="8" key="1">
    <citation type="submission" date="2022-12" db="EMBL/GenBank/DDBJ databases">
        <title>Draft genome assemblies for two species of Escallonia (Escalloniales).</title>
        <authorList>
            <person name="Chanderbali A."/>
            <person name="Dervinis C."/>
            <person name="Anghel I."/>
            <person name="Soltis D."/>
            <person name="Soltis P."/>
            <person name="Zapata F."/>
        </authorList>
    </citation>
    <scope>NUCLEOTIDE SEQUENCE</scope>
    <source>
        <strain evidence="8">UCBG92.1500</strain>
        <tissue evidence="8">Leaf</tissue>
    </source>
</reference>
<dbReference type="PROSITE" id="PS50811">
    <property type="entry name" value="WRKY"/>
    <property type="match status" value="1"/>
</dbReference>
<evidence type="ECO:0000256" key="2">
    <source>
        <dbReference type="ARBA" id="ARBA00023015"/>
    </source>
</evidence>
<name>A0AA88U4H4_9ASTE</name>
<dbReference type="AlphaFoldDB" id="A0AA88U4H4"/>
<dbReference type="InterPro" id="IPR003657">
    <property type="entry name" value="WRKY_dom"/>
</dbReference>
<organism evidence="8 9">
    <name type="scientific">Escallonia rubra</name>
    <dbReference type="NCBI Taxonomy" id="112253"/>
    <lineage>
        <taxon>Eukaryota</taxon>
        <taxon>Viridiplantae</taxon>
        <taxon>Streptophyta</taxon>
        <taxon>Embryophyta</taxon>
        <taxon>Tracheophyta</taxon>
        <taxon>Spermatophyta</taxon>
        <taxon>Magnoliopsida</taxon>
        <taxon>eudicotyledons</taxon>
        <taxon>Gunneridae</taxon>
        <taxon>Pentapetalae</taxon>
        <taxon>asterids</taxon>
        <taxon>campanulids</taxon>
        <taxon>Escalloniales</taxon>
        <taxon>Escalloniaceae</taxon>
        <taxon>Escallonia</taxon>
    </lineage>
</organism>
<protein>
    <recommendedName>
        <fullName evidence="7">WRKY domain-containing protein</fullName>
    </recommendedName>
</protein>
<comment type="caution">
    <text evidence="8">The sequence shown here is derived from an EMBL/GenBank/DDBJ whole genome shotgun (WGS) entry which is preliminary data.</text>
</comment>
<feature type="region of interest" description="Disordered" evidence="6">
    <location>
        <begin position="104"/>
        <end position="160"/>
    </location>
</feature>
<dbReference type="PANTHER" id="PTHR32096">
    <property type="entry name" value="WRKY TRANSCRIPTION FACTOR 30-RELATED-RELATED"/>
    <property type="match status" value="1"/>
</dbReference>
<dbReference type="GO" id="GO:0000976">
    <property type="term" value="F:transcription cis-regulatory region binding"/>
    <property type="evidence" value="ECO:0007669"/>
    <property type="project" value="TreeGrafter"/>
</dbReference>
<evidence type="ECO:0000256" key="3">
    <source>
        <dbReference type="ARBA" id="ARBA00023125"/>
    </source>
</evidence>
<feature type="domain" description="WRKY" evidence="7">
    <location>
        <begin position="52"/>
        <end position="112"/>
    </location>
</feature>
<accession>A0AA88U4H4</accession>
<dbReference type="FunFam" id="2.20.25.80:FF:000004">
    <property type="entry name" value="WRKY transcription factor 65"/>
    <property type="match status" value="1"/>
</dbReference>
<dbReference type="InterPro" id="IPR036576">
    <property type="entry name" value="WRKY_dom_sf"/>
</dbReference>
<dbReference type="EMBL" id="JAVXUO010002922">
    <property type="protein sequence ID" value="KAK2968341.1"/>
    <property type="molecule type" value="Genomic_DNA"/>
</dbReference>
<dbReference type="SMART" id="SM00774">
    <property type="entry name" value="WRKY"/>
    <property type="match status" value="1"/>
</dbReference>
<dbReference type="Gene3D" id="2.20.25.80">
    <property type="entry name" value="WRKY domain"/>
    <property type="match status" value="1"/>
</dbReference>
<keyword evidence="4" id="KW-0804">Transcription</keyword>
<evidence type="ECO:0000256" key="6">
    <source>
        <dbReference type="SAM" id="MobiDB-lite"/>
    </source>
</evidence>
<dbReference type="Pfam" id="PF03106">
    <property type="entry name" value="WRKY"/>
    <property type="match status" value="1"/>
</dbReference>
<feature type="compositionally biased region" description="Basic and acidic residues" evidence="6">
    <location>
        <begin position="37"/>
        <end position="47"/>
    </location>
</feature>
<dbReference type="SUPFAM" id="SSF118290">
    <property type="entry name" value="WRKY DNA-binding domain"/>
    <property type="match status" value="1"/>
</dbReference>
<evidence type="ECO:0000259" key="7">
    <source>
        <dbReference type="PROSITE" id="PS50811"/>
    </source>
</evidence>
<gene>
    <name evidence="8" type="ORF">RJ640_021730</name>
</gene>
<dbReference type="InterPro" id="IPR044810">
    <property type="entry name" value="WRKY_plant"/>
</dbReference>
<comment type="subcellular location">
    <subcellularLocation>
        <location evidence="1">Nucleus</location>
    </subcellularLocation>
</comment>
<evidence type="ECO:0000256" key="4">
    <source>
        <dbReference type="ARBA" id="ARBA00023163"/>
    </source>
</evidence>
<keyword evidence="5" id="KW-0539">Nucleus</keyword>